<comment type="caution">
    <text evidence="4">The sequence shown here is derived from an EMBL/GenBank/DDBJ whole genome shotgun (WGS) entry which is preliminary data.</text>
</comment>
<dbReference type="InterPro" id="IPR016181">
    <property type="entry name" value="Acyl_CoA_acyltransferase"/>
</dbReference>
<evidence type="ECO:0000313" key="4">
    <source>
        <dbReference type="EMBL" id="GAA3959163.1"/>
    </source>
</evidence>
<dbReference type="PANTHER" id="PTHR30420">
    <property type="entry name" value="N-SUCCINYLARGININE DIHYDROLASE"/>
    <property type="match status" value="1"/>
</dbReference>
<evidence type="ECO:0000256" key="1">
    <source>
        <dbReference type="ARBA" id="ARBA00022503"/>
    </source>
</evidence>
<keyword evidence="3" id="KW-0012">Acyltransferase</keyword>
<proteinExistence type="predicted"/>
<accession>A0ABP7P3M1</accession>
<dbReference type="RefSeq" id="WP_344805252.1">
    <property type="nucleotide sequence ID" value="NZ_BAABBO010000007.1"/>
</dbReference>
<evidence type="ECO:0000313" key="5">
    <source>
        <dbReference type="Proteomes" id="UP001501337"/>
    </source>
</evidence>
<name>A0ABP7P3M1_9GAMM</name>
<reference evidence="5" key="1">
    <citation type="journal article" date="2019" name="Int. J. Syst. Evol. Microbiol.">
        <title>The Global Catalogue of Microorganisms (GCM) 10K type strain sequencing project: providing services to taxonomists for standard genome sequencing and annotation.</title>
        <authorList>
            <consortium name="The Broad Institute Genomics Platform"/>
            <consortium name="The Broad Institute Genome Sequencing Center for Infectious Disease"/>
            <person name="Wu L."/>
            <person name="Ma J."/>
        </authorList>
    </citation>
    <scope>NUCLEOTIDE SEQUENCE [LARGE SCALE GENOMIC DNA]</scope>
    <source>
        <strain evidence="5">JCM 17555</strain>
    </source>
</reference>
<dbReference type="PANTHER" id="PTHR30420:SF1">
    <property type="entry name" value="ARGININE N-SUCCINYLTRANSFERASE"/>
    <property type="match status" value="1"/>
</dbReference>
<sequence>MIVVRPVQAGDQPGIEKLIFESEAPISSLPTDRDWLGRRIEQSVQSFRHNGELEGTERFIFVLYDEDHHEVLGTAGLSTVAGAEVPFYNYRLDEIIHASKAHGVYNPVQILSLAHDLSNATLLSSFTLATRMRLSEYRDLLSRARLLYMYHCRHRFQRRCIVEIQGVAVNDGRYPGTSPFWENVGRHFFDIDFMEADQHVATLGKTFIAELMPATPLYLPLLHEEARAVIGLPHEQAAANMRFLQSQGFELSQYVDIFDAGPVLEAPTERLVKGQQVVSKQVRLSAGASRSGSGGAAMGAAFIAMNGDLTNFRAALVHMTEGLGDVQRIRKQDADALGLAENDTIFYSRIKPGQAAYELS</sequence>
<keyword evidence="5" id="KW-1185">Reference proteome</keyword>
<dbReference type="EMBL" id="BAABBO010000007">
    <property type="protein sequence ID" value="GAA3959163.1"/>
    <property type="molecule type" value="Genomic_DNA"/>
</dbReference>
<organism evidence="4 5">
    <name type="scientific">Allohahella marinimesophila</name>
    <dbReference type="NCBI Taxonomy" id="1054972"/>
    <lineage>
        <taxon>Bacteria</taxon>
        <taxon>Pseudomonadati</taxon>
        <taxon>Pseudomonadota</taxon>
        <taxon>Gammaproteobacteria</taxon>
        <taxon>Oceanospirillales</taxon>
        <taxon>Hahellaceae</taxon>
        <taxon>Allohahella</taxon>
    </lineage>
</organism>
<dbReference type="SUPFAM" id="SSF55729">
    <property type="entry name" value="Acyl-CoA N-acyltransferases (Nat)"/>
    <property type="match status" value="1"/>
</dbReference>
<keyword evidence="1" id="KW-0056">Arginine metabolism</keyword>
<keyword evidence="2" id="KW-0808">Transferase</keyword>
<gene>
    <name evidence="4" type="primary">aruF</name>
    <name evidence="4" type="ORF">GCM10022278_16860</name>
</gene>
<evidence type="ECO:0000256" key="3">
    <source>
        <dbReference type="ARBA" id="ARBA00023315"/>
    </source>
</evidence>
<dbReference type="Proteomes" id="UP001501337">
    <property type="component" value="Unassembled WGS sequence"/>
</dbReference>
<protein>
    <submittedName>
        <fullName evidence="4">Arginine/ornithine succinyltransferase subunit alpha</fullName>
    </submittedName>
</protein>
<dbReference type="Pfam" id="PF04958">
    <property type="entry name" value="AstA"/>
    <property type="match status" value="1"/>
</dbReference>
<evidence type="ECO:0000256" key="2">
    <source>
        <dbReference type="ARBA" id="ARBA00022679"/>
    </source>
</evidence>
<dbReference type="NCBIfam" id="TIGR03243">
    <property type="entry name" value="arg_catab_AOST"/>
    <property type="match status" value="1"/>
</dbReference>
<dbReference type="InterPro" id="IPR007041">
    <property type="entry name" value="Arg_succinylTrfase_AstA/AruG"/>
</dbReference>